<gene>
    <name evidence="5" type="ORF">BPS1E_1083</name>
</gene>
<dbReference type="InterPro" id="IPR050706">
    <property type="entry name" value="Cyclic-di-GMP_PDE-like"/>
</dbReference>
<keyword evidence="2" id="KW-1133">Transmembrane helix</keyword>
<dbReference type="InterPro" id="IPR043128">
    <property type="entry name" value="Rev_trsase/Diguanyl_cyclase"/>
</dbReference>
<proteinExistence type="predicted"/>
<dbReference type="InterPro" id="IPR000160">
    <property type="entry name" value="GGDEF_dom"/>
</dbReference>
<comment type="caution">
    <text evidence="5">The sequence shown here is derived from an EMBL/GenBank/DDBJ whole genome shotgun (WGS) entry which is preliminary data.</text>
</comment>
<protein>
    <submittedName>
        <fullName evidence="5">Diguanylate cyclase</fullName>
    </submittedName>
</protein>
<dbReference type="InterPro" id="IPR001633">
    <property type="entry name" value="EAL_dom"/>
</dbReference>
<dbReference type="Gene3D" id="3.30.70.270">
    <property type="match status" value="1"/>
</dbReference>
<dbReference type="SUPFAM" id="SSF141868">
    <property type="entry name" value="EAL domain-like"/>
    <property type="match status" value="1"/>
</dbReference>
<dbReference type="PROSITE" id="PS50887">
    <property type="entry name" value="GGDEF"/>
    <property type="match status" value="1"/>
</dbReference>
<name>A0A267WLA7_BIFPS</name>
<dbReference type="Proteomes" id="UP000216789">
    <property type="component" value="Unassembled WGS sequence"/>
</dbReference>
<dbReference type="AlphaFoldDB" id="A0A267WLA7"/>
<dbReference type="GO" id="GO:0071111">
    <property type="term" value="F:cyclic-guanylate-specific phosphodiesterase activity"/>
    <property type="evidence" value="ECO:0007669"/>
    <property type="project" value="InterPro"/>
</dbReference>
<dbReference type="SUPFAM" id="SSF55073">
    <property type="entry name" value="Nucleotide cyclase"/>
    <property type="match status" value="1"/>
</dbReference>
<dbReference type="EMBL" id="MNLB01000005">
    <property type="protein sequence ID" value="PAC73384.1"/>
    <property type="molecule type" value="Genomic_DNA"/>
</dbReference>
<feature type="transmembrane region" description="Helical" evidence="2">
    <location>
        <begin position="284"/>
        <end position="305"/>
    </location>
</feature>
<evidence type="ECO:0000313" key="5">
    <source>
        <dbReference type="EMBL" id="PAC73384.1"/>
    </source>
</evidence>
<feature type="transmembrane region" description="Helical" evidence="2">
    <location>
        <begin position="69"/>
        <end position="87"/>
    </location>
</feature>
<organism evidence="5 6">
    <name type="scientific">Bifidobacterium pseudocatenulatum</name>
    <dbReference type="NCBI Taxonomy" id="28026"/>
    <lineage>
        <taxon>Bacteria</taxon>
        <taxon>Bacillati</taxon>
        <taxon>Actinomycetota</taxon>
        <taxon>Actinomycetes</taxon>
        <taxon>Bifidobacteriales</taxon>
        <taxon>Bifidobacteriaceae</taxon>
        <taxon>Bifidobacterium</taxon>
    </lineage>
</organism>
<dbReference type="SMART" id="SM00052">
    <property type="entry name" value="EAL"/>
    <property type="match status" value="1"/>
</dbReference>
<dbReference type="PROSITE" id="PS50883">
    <property type="entry name" value="EAL"/>
    <property type="match status" value="1"/>
</dbReference>
<evidence type="ECO:0000256" key="2">
    <source>
        <dbReference type="SAM" id="Phobius"/>
    </source>
</evidence>
<sequence>MAHHRTGAINACRSETRPQTQYKAGTQGSRYFSVKVARNRGTKSGNHDIEAIKASGSQPKDGIRKPARLTILAIIYALCIAAAIAFHAQEGVQQLMEDPARICIWSLCFLLCLIYHKKRSSYRVAAEHTVLPPLTVILLVTGYFPDVAMFLIIVTIITSIITARSLKIGILRAGTTLAPIPLIKILFANTSHVLSIIISQNSVNAAINPYQFQHWLLPLLIMTVAVPIIRLICDIVTFFFVQIPIRKAMREYSLSHILAMALADLMAIVWIPEILEFANIGSDTATVLSVFMLALIAYSLLLMTVDTMSRLTRSRSALKCIANVSDALPLPNQVPEETVVRRINRGLTRMRCFISNANNLDKRGYSYRYSAPISTGSRQYYLAMERSIWNRPFMSTDETILLTCGEVLTESLRVNKEVTLLRTESETDTLTGALTYRAFIGHLKSLQTENVHNLVAVVYFGVEHLRTVNEHYGRKIGNAVLRSVGMRLSQLLPGNATLSRVNGAEFAMIVTDVTSTSDVEELATRMRNLAVMPVYTEEGEVSVDVSSSISFSNATDGFSVLLADASAHIYESESSNLPVVDGMTSTLAAQNGSGDYFNASDVLRHAIEDNTISVLYQPIFDVNTKRITSLDTIVRVHDAKGRTLAPYFVTAEAHRLNMSVQLTLDVLETCVKDMTAFRKVAPELDIVDICMNGSELGTSIFHERLEQLTHEQPQLRFGLQLGSHAIHVVHDEVDDEVAALAALPNVELGLTNAGTTYSEVAAFAHLPLDFARFDKTVVRDFRTPRAKQIMQRTLEISRDNDAFHVVFDGVESLDQVEFIRSIGGTLAEGTLLSNAMSANEFLMRLETMGTSLPEATPRQAE</sequence>
<feature type="region of interest" description="Disordered" evidence="1">
    <location>
        <begin position="1"/>
        <end position="20"/>
    </location>
</feature>
<dbReference type="InterPro" id="IPR029787">
    <property type="entry name" value="Nucleotide_cyclase"/>
</dbReference>
<feature type="transmembrane region" description="Helical" evidence="2">
    <location>
        <begin position="215"/>
        <end position="241"/>
    </location>
</feature>
<dbReference type="CDD" id="cd01948">
    <property type="entry name" value="EAL"/>
    <property type="match status" value="1"/>
</dbReference>
<keyword evidence="2" id="KW-0472">Membrane</keyword>
<dbReference type="NCBIfam" id="TIGR00254">
    <property type="entry name" value="GGDEF"/>
    <property type="match status" value="1"/>
</dbReference>
<evidence type="ECO:0000259" key="3">
    <source>
        <dbReference type="PROSITE" id="PS50883"/>
    </source>
</evidence>
<evidence type="ECO:0000259" key="4">
    <source>
        <dbReference type="PROSITE" id="PS50887"/>
    </source>
</evidence>
<dbReference type="Gene3D" id="3.20.20.450">
    <property type="entry name" value="EAL domain"/>
    <property type="match status" value="1"/>
</dbReference>
<dbReference type="PANTHER" id="PTHR33121">
    <property type="entry name" value="CYCLIC DI-GMP PHOSPHODIESTERASE PDEF"/>
    <property type="match status" value="1"/>
</dbReference>
<reference evidence="5 6" key="1">
    <citation type="journal article" date="2017" name="ISME J.">
        <title>Unveiling bifidobacterial biogeography across the mammalian branch of the tree of life.</title>
        <authorList>
            <person name="Milani C."/>
            <person name="Mangifesta M."/>
            <person name="Mancabelli L."/>
            <person name="Lugli G.A."/>
            <person name="James K."/>
            <person name="Duranti S."/>
            <person name="Turroni F."/>
            <person name="Ferrario C."/>
            <person name="Ossiprandi M.C."/>
            <person name="van Sinderen D."/>
            <person name="Ventura M."/>
        </authorList>
    </citation>
    <scope>NUCLEOTIDE SEQUENCE [LARGE SCALE GENOMIC DNA]</scope>
    <source>
        <strain evidence="5 6">1E</strain>
    </source>
</reference>
<feature type="domain" description="GGDEF" evidence="4">
    <location>
        <begin position="453"/>
        <end position="591"/>
    </location>
</feature>
<accession>A0A267WLA7</accession>
<keyword evidence="2" id="KW-0812">Transmembrane</keyword>
<dbReference type="CDD" id="cd01949">
    <property type="entry name" value="GGDEF"/>
    <property type="match status" value="1"/>
</dbReference>
<dbReference type="InterPro" id="IPR035919">
    <property type="entry name" value="EAL_sf"/>
</dbReference>
<dbReference type="Pfam" id="PF00990">
    <property type="entry name" value="GGDEF"/>
    <property type="match status" value="1"/>
</dbReference>
<dbReference type="SMART" id="SM00267">
    <property type="entry name" value="GGDEF"/>
    <property type="match status" value="1"/>
</dbReference>
<feature type="transmembrane region" description="Helical" evidence="2">
    <location>
        <begin position="253"/>
        <end position="272"/>
    </location>
</feature>
<evidence type="ECO:0000313" key="6">
    <source>
        <dbReference type="Proteomes" id="UP000216789"/>
    </source>
</evidence>
<evidence type="ECO:0000256" key="1">
    <source>
        <dbReference type="SAM" id="MobiDB-lite"/>
    </source>
</evidence>
<feature type="domain" description="EAL" evidence="3">
    <location>
        <begin position="596"/>
        <end position="849"/>
    </location>
</feature>
<dbReference type="Pfam" id="PF00563">
    <property type="entry name" value="EAL"/>
    <property type="match status" value="1"/>
</dbReference>
<feature type="transmembrane region" description="Helical" evidence="2">
    <location>
        <begin position="99"/>
        <end position="116"/>
    </location>
</feature>
<dbReference type="PANTHER" id="PTHR33121:SF79">
    <property type="entry name" value="CYCLIC DI-GMP PHOSPHODIESTERASE PDED-RELATED"/>
    <property type="match status" value="1"/>
</dbReference>